<dbReference type="Proteomes" id="UP000245998">
    <property type="component" value="Unassembled WGS sequence"/>
</dbReference>
<reference evidence="1 2" key="1">
    <citation type="submission" date="2018-04" db="EMBL/GenBank/DDBJ databases">
        <title>Camelliibacillus theae gen. nov., sp. nov., isolated from Pu'er tea.</title>
        <authorList>
            <person name="Niu L."/>
        </authorList>
    </citation>
    <scope>NUCLEOTIDE SEQUENCE [LARGE SCALE GENOMIC DNA]</scope>
    <source>
        <strain evidence="1 2">T8</strain>
    </source>
</reference>
<proteinExistence type="predicted"/>
<evidence type="ECO:0008006" key="3">
    <source>
        <dbReference type="Google" id="ProtNLM"/>
    </source>
</evidence>
<comment type="caution">
    <text evidence="1">The sequence shown here is derived from an EMBL/GenBank/DDBJ whole genome shotgun (WGS) entry which is preliminary data.</text>
</comment>
<evidence type="ECO:0000313" key="1">
    <source>
        <dbReference type="EMBL" id="PWA10328.1"/>
    </source>
</evidence>
<dbReference type="EMBL" id="QCZG01000023">
    <property type="protein sequence ID" value="PWA10328.1"/>
    <property type="molecule type" value="Genomic_DNA"/>
</dbReference>
<dbReference type="RefSeq" id="WP_116555042.1">
    <property type="nucleotide sequence ID" value="NZ_QCZG01000023.1"/>
</dbReference>
<dbReference type="InterPro" id="IPR032720">
    <property type="entry name" value="Cys_rich_CWC"/>
</dbReference>
<accession>A0A2U1JZX6</accession>
<evidence type="ECO:0000313" key="2">
    <source>
        <dbReference type="Proteomes" id="UP000245998"/>
    </source>
</evidence>
<dbReference type="AlphaFoldDB" id="A0A2U1JZX6"/>
<name>A0A2U1JZX6_9BACI</name>
<gene>
    <name evidence="1" type="ORF">DCC39_11465</name>
</gene>
<protein>
    <recommendedName>
        <fullName evidence="3">Cysteine-rich CWC family protein</fullName>
    </recommendedName>
</protein>
<keyword evidence="2" id="KW-1185">Reference proteome</keyword>
<sequence>MSIKKSSFSFDFVQNCPICGKNNNCCYGKDKSLGECWCTNEFFPETIFNLVPPKQLRKTCICKNCLNEFKKKKAEAESC</sequence>
<dbReference type="Pfam" id="PF14375">
    <property type="entry name" value="Cys_rich_CWC"/>
    <property type="match status" value="1"/>
</dbReference>
<dbReference type="OrthoDB" id="5625686at2"/>
<organism evidence="1 2">
    <name type="scientific">Pueribacillus theae</name>
    <dbReference type="NCBI Taxonomy" id="2171751"/>
    <lineage>
        <taxon>Bacteria</taxon>
        <taxon>Bacillati</taxon>
        <taxon>Bacillota</taxon>
        <taxon>Bacilli</taxon>
        <taxon>Bacillales</taxon>
        <taxon>Bacillaceae</taxon>
        <taxon>Pueribacillus</taxon>
    </lineage>
</organism>